<dbReference type="Gene3D" id="1.10.510.10">
    <property type="entry name" value="Transferase(Phosphotransferase) domain 1"/>
    <property type="match status" value="1"/>
</dbReference>
<feature type="domain" description="Protein kinase" evidence="1">
    <location>
        <begin position="47"/>
        <end position="284"/>
    </location>
</feature>
<dbReference type="GO" id="GO:0005737">
    <property type="term" value="C:cytoplasm"/>
    <property type="evidence" value="ECO:0007669"/>
    <property type="project" value="TreeGrafter"/>
</dbReference>
<dbReference type="GO" id="GO:0005524">
    <property type="term" value="F:ATP binding"/>
    <property type="evidence" value="ECO:0007669"/>
    <property type="project" value="InterPro"/>
</dbReference>
<proteinExistence type="predicted"/>
<organism evidence="2 3">
    <name type="scientific">Bemisia tabaci</name>
    <name type="common">Sweetpotato whitefly</name>
    <name type="synonym">Aleurodes tabaci</name>
    <dbReference type="NCBI Taxonomy" id="7038"/>
    <lineage>
        <taxon>Eukaryota</taxon>
        <taxon>Metazoa</taxon>
        <taxon>Ecdysozoa</taxon>
        <taxon>Arthropoda</taxon>
        <taxon>Hexapoda</taxon>
        <taxon>Insecta</taxon>
        <taxon>Pterygota</taxon>
        <taxon>Neoptera</taxon>
        <taxon>Paraneoptera</taxon>
        <taxon>Hemiptera</taxon>
        <taxon>Sternorrhyncha</taxon>
        <taxon>Aleyrodoidea</taxon>
        <taxon>Aleyrodidae</taxon>
        <taxon>Aleyrodinae</taxon>
        <taxon>Bemisia</taxon>
    </lineage>
</organism>
<name>A0A9P0F0L4_BEMTA</name>
<dbReference type="SUPFAM" id="SSF56112">
    <property type="entry name" value="Protein kinase-like (PK-like)"/>
    <property type="match status" value="1"/>
</dbReference>
<dbReference type="PANTHER" id="PTHR24361">
    <property type="entry name" value="MITOGEN-ACTIVATED KINASE KINASE KINASE"/>
    <property type="match status" value="1"/>
</dbReference>
<gene>
    <name evidence="2" type="ORF">BEMITA_LOCUS2758</name>
</gene>
<dbReference type="Pfam" id="PF00069">
    <property type="entry name" value="Pkinase"/>
    <property type="match status" value="1"/>
</dbReference>
<keyword evidence="3" id="KW-1185">Reference proteome</keyword>
<dbReference type="GO" id="GO:0004674">
    <property type="term" value="F:protein serine/threonine kinase activity"/>
    <property type="evidence" value="ECO:0007669"/>
    <property type="project" value="TreeGrafter"/>
</dbReference>
<reference evidence="2" key="1">
    <citation type="submission" date="2021-12" db="EMBL/GenBank/DDBJ databases">
        <authorList>
            <person name="King R."/>
        </authorList>
    </citation>
    <scope>NUCLEOTIDE SEQUENCE</scope>
</reference>
<dbReference type="PROSITE" id="PS50011">
    <property type="entry name" value="PROTEIN_KINASE_DOM"/>
    <property type="match status" value="1"/>
</dbReference>
<dbReference type="AlphaFoldDB" id="A0A9P0F0L4"/>
<evidence type="ECO:0000259" key="1">
    <source>
        <dbReference type="PROSITE" id="PS50011"/>
    </source>
</evidence>
<evidence type="ECO:0000313" key="3">
    <source>
        <dbReference type="Proteomes" id="UP001152759"/>
    </source>
</evidence>
<dbReference type="InterPro" id="IPR011009">
    <property type="entry name" value="Kinase-like_dom_sf"/>
</dbReference>
<accession>A0A9P0F0L4</accession>
<sequence length="284" mass="31961">MAIRSELNGTKNAQLEELRLALSISAAEYAAPVWGRSTHAKQVDIAVNETARIATGCLKPTPTEELYPIIGIAPPPIRRQVAAEIERTKQKNDPRHPLHEHQRQRVRLKSRKSFIDCTEELSTTPKERRLNLWKNSVPHSKIEPLEEGSLGLNLTFGTWKSLNRLRTAVTRCKSNLLSHYMRQILDALRYCHENDIIHRDMKPHCVLLASKANSAPVKLGGFGVAVQLQQGQLMNGDSYTARSRQNLSPTGRLYLKSNDEALHSVSYEHLPELEKIEAAENTGI</sequence>
<dbReference type="Proteomes" id="UP001152759">
    <property type="component" value="Chromosome 10"/>
</dbReference>
<protein>
    <recommendedName>
        <fullName evidence="1">Protein kinase domain-containing protein</fullName>
    </recommendedName>
</protein>
<dbReference type="InterPro" id="IPR053235">
    <property type="entry name" value="Ser_Thr_kinase"/>
</dbReference>
<evidence type="ECO:0000313" key="2">
    <source>
        <dbReference type="EMBL" id="CAH0383297.1"/>
    </source>
</evidence>
<dbReference type="EMBL" id="OU963871">
    <property type="protein sequence ID" value="CAH0383297.1"/>
    <property type="molecule type" value="Genomic_DNA"/>
</dbReference>
<dbReference type="InterPro" id="IPR000719">
    <property type="entry name" value="Prot_kinase_dom"/>
</dbReference>